<keyword evidence="3" id="KW-1185">Reference proteome</keyword>
<dbReference type="Pfam" id="PF21722">
    <property type="entry name" value="Gly_rich_2"/>
    <property type="match status" value="1"/>
</dbReference>
<accession>A0ABS5E6F4</accession>
<gene>
    <name evidence="2" type="ORF">KB213_05390</name>
</gene>
<sequence>MDYTTSPGNIVINGRRQFVARDRQNGVSGTTISDVDMNALFNSLIYAQQAAGLTANASDETQIWQAMQRSASIAANAVAETDANALQALNNQFQQAISALKIGRLLRIIDIQSAQSYTPGTDARSCIVEVIGAGGAGGGAPGNQSGSGTASVGGAGGCGGYACLHFDLSLITLSNVTVQTGLAGAGLPGQNGGNGTDSSFGSFVTCKGGYGGTVNGPVAAGKPVWTSQGFGGDVFPINPIPQGLQFTAALKGQNGDTGFLIPNADGKSPSAPMCPIGPASQMGSGGQNVNTSNDNSTNDPATGFGAGGGGCGSVGTGTITGGNGAPGRVLVWEYA</sequence>
<reference evidence="2 3" key="1">
    <citation type="submission" date="2021-04" db="EMBL/GenBank/DDBJ databases">
        <title>The complete genome sequence of Neokomagataea sp. TBRC 2177.</title>
        <authorList>
            <person name="Charoenyingcharoen P."/>
            <person name="Yukphan P."/>
        </authorList>
    </citation>
    <scope>NUCLEOTIDE SEQUENCE [LARGE SCALE GENOMIC DNA]</scope>
    <source>
        <strain evidence="2 3">TBRC 2177</strain>
    </source>
</reference>
<evidence type="ECO:0000259" key="1">
    <source>
        <dbReference type="Pfam" id="PF21722"/>
    </source>
</evidence>
<organism evidence="2 3">
    <name type="scientific">Neokomagataea anthophila</name>
    <dbReference type="NCBI Taxonomy" id="2826925"/>
    <lineage>
        <taxon>Bacteria</taxon>
        <taxon>Pseudomonadati</taxon>
        <taxon>Pseudomonadota</taxon>
        <taxon>Alphaproteobacteria</taxon>
        <taxon>Acetobacterales</taxon>
        <taxon>Acetobacteraceae</taxon>
        <taxon>Neokomagataea</taxon>
    </lineage>
</organism>
<dbReference type="InterPro" id="IPR049304">
    <property type="entry name" value="Gly_rich_dom"/>
</dbReference>
<proteinExistence type="predicted"/>
<name>A0ABS5E6F4_9PROT</name>
<dbReference type="EMBL" id="JAGRQH010000003">
    <property type="protein sequence ID" value="MBR0559488.1"/>
    <property type="molecule type" value="Genomic_DNA"/>
</dbReference>
<protein>
    <recommendedName>
        <fullName evidence="1">Glycine-rich domain-containing protein</fullName>
    </recommendedName>
</protein>
<dbReference type="Proteomes" id="UP000677812">
    <property type="component" value="Unassembled WGS sequence"/>
</dbReference>
<feature type="domain" description="Glycine-rich" evidence="1">
    <location>
        <begin position="114"/>
        <end position="331"/>
    </location>
</feature>
<comment type="caution">
    <text evidence="2">The sequence shown here is derived from an EMBL/GenBank/DDBJ whole genome shotgun (WGS) entry which is preliminary data.</text>
</comment>
<dbReference type="RefSeq" id="WP_211681051.1">
    <property type="nucleotide sequence ID" value="NZ_JAGRQH010000003.1"/>
</dbReference>
<evidence type="ECO:0000313" key="3">
    <source>
        <dbReference type="Proteomes" id="UP000677812"/>
    </source>
</evidence>
<evidence type="ECO:0000313" key="2">
    <source>
        <dbReference type="EMBL" id="MBR0559488.1"/>
    </source>
</evidence>